<reference evidence="1" key="1">
    <citation type="journal article" date="2020" name="Microb. Genom.">
        <title>Genetic diversity of clinical and environmental Mucorales isolates obtained from an investigation of mucormycosis cases among solid organ transplant recipients.</title>
        <authorList>
            <person name="Nguyen M.H."/>
            <person name="Kaul D."/>
            <person name="Muto C."/>
            <person name="Cheng S.J."/>
            <person name="Richter R.A."/>
            <person name="Bruno V.M."/>
            <person name="Liu G."/>
            <person name="Beyhan S."/>
            <person name="Sundermann A.J."/>
            <person name="Mounaud S."/>
            <person name="Pasculle A.W."/>
            <person name="Nierman W.C."/>
            <person name="Driscoll E."/>
            <person name="Cumbie R."/>
            <person name="Clancy C.J."/>
            <person name="Dupont C.L."/>
        </authorList>
    </citation>
    <scope>NUCLEOTIDE SEQUENCE</scope>
    <source>
        <strain evidence="1">GL11</strain>
    </source>
</reference>
<dbReference type="Proteomes" id="UP000716291">
    <property type="component" value="Unassembled WGS sequence"/>
</dbReference>
<keyword evidence="2" id="KW-1185">Reference proteome</keyword>
<organism evidence="1 2">
    <name type="scientific">Rhizopus oryzae</name>
    <name type="common">Mucormycosis agent</name>
    <name type="synonym">Rhizopus arrhizus var. delemar</name>
    <dbReference type="NCBI Taxonomy" id="64495"/>
    <lineage>
        <taxon>Eukaryota</taxon>
        <taxon>Fungi</taxon>
        <taxon>Fungi incertae sedis</taxon>
        <taxon>Mucoromycota</taxon>
        <taxon>Mucoromycotina</taxon>
        <taxon>Mucoromycetes</taxon>
        <taxon>Mucorales</taxon>
        <taxon>Mucorineae</taxon>
        <taxon>Rhizopodaceae</taxon>
        <taxon>Rhizopus</taxon>
    </lineage>
</organism>
<proteinExistence type="predicted"/>
<comment type="caution">
    <text evidence="1">The sequence shown here is derived from an EMBL/GenBank/DDBJ whole genome shotgun (WGS) entry which is preliminary data.</text>
</comment>
<name>A0A9P7BIQ0_RHIOR</name>
<dbReference type="EMBL" id="JAANQT010016944">
    <property type="protein sequence ID" value="KAG1271801.1"/>
    <property type="molecule type" value="Genomic_DNA"/>
</dbReference>
<gene>
    <name evidence="1" type="ORF">G6F64_015573</name>
</gene>
<accession>A0A9P7BIQ0</accession>
<evidence type="ECO:0000313" key="2">
    <source>
        <dbReference type="Proteomes" id="UP000716291"/>
    </source>
</evidence>
<dbReference type="AlphaFoldDB" id="A0A9P7BIQ0"/>
<sequence length="70" mass="7412">MGVFAAFHQAGGDQLIQHAYQRRAVDAQRFGQRALAHAVAQATRQDDGPGRSLRQAVVGQRLVGSAAISA</sequence>
<evidence type="ECO:0000313" key="1">
    <source>
        <dbReference type="EMBL" id="KAG1271801.1"/>
    </source>
</evidence>
<protein>
    <submittedName>
        <fullName evidence="1">Uncharacterized protein</fullName>
    </submittedName>
</protein>